<dbReference type="KEGG" id="sus:Acid_0999"/>
<dbReference type="GO" id="GO:0016301">
    <property type="term" value="F:kinase activity"/>
    <property type="evidence" value="ECO:0007669"/>
    <property type="project" value="UniProtKB-KW"/>
</dbReference>
<dbReference type="PIRSF" id="PIRSF037081">
    <property type="entry name" value="P-loop_All4644_prd"/>
    <property type="match status" value="1"/>
</dbReference>
<reference evidence="1" key="1">
    <citation type="submission" date="2006-10" db="EMBL/GenBank/DDBJ databases">
        <title>Complete sequence of Solibacter usitatus Ellin6076.</title>
        <authorList>
            <consortium name="US DOE Joint Genome Institute"/>
            <person name="Copeland A."/>
            <person name="Lucas S."/>
            <person name="Lapidus A."/>
            <person name="Barry K."/>
            <person name="Detter J.C."/>
            <person name="Glavina del Rio T."/>
            <person name="Hammon N."/>
            <person name="Israni S."/>
            <person name="Dalin E."/>
            <person name="Tice H."/>
            <person name="Pitluck S."/>
            <person name="Thompson L.S."/>
            <person name="Brettin T."/>
            <person name="Bruce D."/>
            <person name="Han C."/>
            <person name="Tapia R."/>
            <person name="Gilna P."/>
            <person name="Schmutz J."/>
            <person name="Larimer F."/>
            <person name="Land M."/>
            <person name="Hauser L."/>
            <person name="Kyrpides N."/>
            <person name="Mikhailova N."/>
            <person name="Janssen P.H."/>
            <person name="Kuske C.R."/>
            <person name="Richardson P."/>
        </authorList>
    </citation>
    <scope>NUCLEOTIDE SEQUENCE</scope>
    <source>
        <strain evidence="1">Ellin6076</strain>
    </source>
</reference>
<dbReference type="STRING" id="234267.Acid_0999"/>
<dbReference type="OrthoDB" id="9805698at2"/>
<keyword evidence="1" id="KW-0808">Transferase</keyword>
<dbReference type="InParanoid" id="Q02AC5"/>
<keyword evidence="1" id="KW-0418">Kinase</keyword>
<proteinExistence type="predicted"/>
<dbReference type="HOGENOM" id="CLU_119902_1_0_0"/>
<dbReference type="Pfam" id="PF13671">
    <property type="entry name" value="AAA_33"/>
    <property type="match status" value="1"/>
</dbReference>
<dbReference type="SUPFAM" id="SSF52540">
    <property type="entry name" value="P-loop containing nucleoside triphosphate hydrolases"/>
    <property type="match status" value="1"/>
</dbReference>
<dbReference type="InterPro" id="IPR027417">
    <property type="entry name" value="P-loop_NTPase"/>
</dbReference>
<dbReference type="EMBL" id="CP000473">
    <property type="protein sequence ID" value="ABJ81997.1"/>
    <property type="molecule type" value="Genomic_DNA"/>
</dbReference>
<accession>Q02AC5</accession>
<dbReference type="AlphaFoldDB" id="Q02AC5"/>
<gene>
    <name evidence="1" type="ordered locus">Acid_0999</name>
</gene>
<protein>
    <submittedName>
        <fullName evidence="1">Kinase-like protein</fullName>
    </submittedName>
</protein>
<name>Q02AC5_SOLUE</name>
<dbReference type="eggNOG" id="COG4639">
    <property type="taxonomic scope" value="Bacteria"/>
</dbReference>
<evidence type="ECO:0000313" key="1">
    <source>
        <dbReference type="EMBL" id="ABJ81997.1"/>
    </source>
</evidence>
<dbReference type="Gene3D" id="3.40.50.300">
    <property type="entry name" value="P-loop containing nucleotide triphosphate hydrolases"/>
    <property type="match status" value="1"/>
</dbReference>
<sequence length="143" mass="15753">MRIVVLVGLPGSGKSTYLERIGATGLSSDAVRKLLADDESDQTIHVRVFQTIRYLLEQRLEIGRPVTYIDATSLTAEERAPYIEIGRAHGCEVEAVFFDVPLAVCLERNAQRPRVVPLEAMAKMAAKLVPPMGEEGFTRVTVV</sequence>
<dbReference type="InterPro" id="IPR017101">
    <property type="entry name" value="P-loop_ATP/GTP-bd_All4644_prd"/>
</dbReference>
<organism evidence="1">
    <name type="scientific">Solibacter usitatus (strain Ellin6076)</name>
    <dbReference type="NCBI Taxonomy" id="234267"/>
    <lineage>
        <taxon>Bacteria</taxon>
        <taxon>Pseudomonadati</taxon>
        <taxon>Acidobacteriota</taxon>
        <taxon>Terriglobia</taxon>
        <taxon>Bryobacterales</taxon>
        <taxon>Solibacteraceae</taxon>
        <taxon>Candidatus Solibacter</taxon>
    </lineage>
</organism>